<keyword evidence="19" id="KW-1185">Reference proteome</keyword>
<keyword evidence="7" id="KW-0915">Sodium</keyword>
<comment type="caution">
    <text evidence="18">The sequence shown here is derived from an EMBL/GenBank/DDBJ whole genome shotgun (WGS) entry which is preliminary data.</text>
</comment>
<evidence type="ECO:0000256" key="7">
    <source>
        <dbReference type="ARBA" id="ARBA00023053"/>
    </source>
</evidence>
<dbReference type="Pfam" id="PF00999">
    <property type="entry name" value="Na_H_Exchanger"/>
    <property type="match status" value="1"/>
</dbReference>
<evidence type="ECO:0000256" key="12">
    <source>
        <dbReference type="ARBA" id="ARBA00047524"/>
    </source>
</evidence>
<evidence type="ECO:0000256" key="6">
    <source>
        <dbReference type="ARBA" id="ARBA00022989"/>
    </source>
</evidence>
<dbReference type="GO" id="GO:0003779">
    <property type="term" value="F:actin binding"/>
    <property type="evidence" value="ECO:0007669"/>
    <property type="project" value="InterPro"/>
</dbReference>
<evidence type="ECO:0000256" key="8">
    <source>
        <dbReference type="ARBA" id="ARBA00023054"/>
    </source>
</evidence>
<dbReference type="GO" id="GO:0015385">
    <property type="term" value="F:sodium:proton antiporter activity"/>
    <property type="evidence" value="ECO:0007669"/>
    <property type="project" value="InterPro"/>
</dbReference>
<feature type="transmembrane region" description="Helical" evidence="16">
    <location>
        <begin position="48"/>
        <end position="66"/>
    </location>
</feature>
<accession>A0A835JFP7</accession>
<evidence type="ECO:0000256" key="4">
    <source>
        <dbReference type="ARBA" id="ARBA00022692"/>
    </source>
</evidence>
<keyword evidence="11" id="KW-0739">Sodium transport</keyword>
<dbReference type="Gene3D" id="6.10.140.1330">
    <property type="match status" value="1"/>
</dbReference>
<keyword evidence="5" id="KW-0630">Potassium</keyword>
<comment type="subcellular location">
    <subcellularLocation>
        <location evidence="1">Membrane</location>
        <topology evidence="1">Multi-pass membrane protein</topology>
    </subcellularLocation>
</comment>
<feature type="coiled-coil region" evidence="14">
    <location>
        <begin position="653"/>
        <end position="680"/>
    </location>
</feature>
<evidence type="ECO:0000313" key="19">
    <source>
        <dbReference type="Proteomes" id="UP000657918"/>
    </source>
</evidence>
<dbReference type="GO" id="GO:0051453">
    <property type="term" value="P:regulation of intracellular pH"/>
    <property type="evidence" value="ECO:0007669"/>
    <property type="project" value="TreeGrafter"/>
</dbReference>
<keyword evidence="8 14" id="KW-0175">Coiled coil</keyword>
<dbReference type="GO" id="GO:0015386">
    <property type="term" value="F:potassium:proton antiporter activity"/>
    <property type="evidence" value="ECO:0007669"/>
    <property type="project" value="TreeGrafter"/>
</dbReference>
<evidence type="ECO:0000256" key="13">
    <source>
        <dbReference type="ARBA" id="ARBA00047912"/>
    </source>
</evidence>
<dbReference type="Proteomes" id="UP000657918">
    <property type="component" value="Unassembled WGS sequence"/>
</dbReference>
<dbReference type="InterPro" id="IPR006153">
    <property type="entry name" value="Cation/H_exchanger_TM"/>
</dbReference>
<evidence type="ECO:0000259" key="17">
    <source>
        <dbReference type="PROSITE" id="PS51774"/>
    </source>
</evidence>
<comment type="catalytic activity">
    <reaction evidence="12">
        <text>Na(+)(in) + H(+)(out) = Na(+)(out) + H(+)(in)</text>
        <dbReference type="Rhea" id="RHEA:29419"/>
        <dbReference type="ChEBI" id="CHEBI:15378"/>
        <dbReference type="ChEBI" id="CHEBI:29101"/>
    </reaction>
</comment>
<evidence type="ECO:0000256" key="3">
    <source>
        <dbReference type="ARBA" id="ARBA00022538"/>
    </source>
</evidence>
<feature type="transmembrane region" description="Helical" evidence="16">
    <location>
        <begin position="116"/>
        <end position="135"/>
    </location>
</feature>
<feature type="compositionally biased region" description="Basic and acidic residues" evidence="15">
    <location>
        <begin position="854"/>
        <end position="870"/>
    </location>
</feature>
<dbReference type="PANTHER" id="PTHR10110">
    <property type="entry name" value="SODIUM/HYDROGEN EXCHANGER"/>
    <property type="match status" value="1"/>
</dbReference>
<keyword evidence="4 16" id="KW-0812">Transmembrane</keyword>
<evidence type="ECO:0000256" key="10">
    <source>
        <dbReference type="ARBA" id="ARBA00023136"/>
    </source>
</evidence>
<dbReference type="PROSITE" id="PS51774">
    <property type="entry name" value="NAB"/>
    <property type="match status" value="1"/>
</dbReference>
<feature type="transmembrane region" description="Helical" evidence="16">
    <location>
        <begin position="321"/>
        <end position="342"/>
    </location>
</feature>
<feature type="transmembrane region" description="Helical" evidence="16">
    <location>
        <begin position="197"/>
        <end position="219"/>
    </location>
</feature>
<keyword evidence="10 16" id="KW-0472">Membrane</keyword>
<feature type="domain" description="NAB" evidence="17">
    <location>
        <begin position="480"/>
        <end position="568"/>
    </location>
</feature>
<name>A0A835JFP7_9ROSI</name>
<gene>
    <name evidence="18" type="ORF">SADUNF_Sadunf14G0100900</name>
</gene>
<evidence type="ECO:0000256" key="14">
    <source>
        <dbReference type="SAM" id="Coils"/>
    </source>
</evidence>
<reference evidence="18 19" key="1">
    <citation type="submission" date="2020-10" db="EMBL/GenBank/DDBJ databases">
        <title>Plant Genome Project.</title>
        <authorList>
            <person name="Zhang R.-G."/>
        </authorList>
    </citation>
    <scope>NUCLEOTIDE SEQUENCE [LARGE SCALE GENOMIC DNA]</scope>
    <source>
        <strain evidence="18">FAFU-HL-1</strain>
        <tissue evidence="18">Leaf</tissue>
    </source>
</reference>
<evidence type="ECO:0000256" key="16">
    <source>
        <dbReference type="SAM" id="Phobius"/>
    </source>
</evidence>
<evidence type="ECO:0000256" key="5">
    <source>
        <dbReference type="ARBA" id="ARBA00022958"/>
    </source>
</evidence>
<organism evidence="18 19">
    <name type="scientific">Salix dunnii</name>
    <dbReference type="NCBI Taxonomy" id="1413687"/>
    <lineage>
        <taxon>Eukaryota</taxon>
        <taxon>Viridiplantae</taxon>
        <taxon>Streptophyta</taxon>
        <taxon>Embryophyta</taxon>
        <taxon>Tracheophyta</taxon>
        <taxon>Spermatophyta</taxon>
        <taxon>Magnoliopsida</taxon>
        <taxon>eudicotyledons</taxon>
        <taxon>Gunneridae</taxon>
        <taxon>Pentapetalae</taxon>
        <taxon>rosids</taxon>
        <taxon>fabids</taxon>
        <taxon>Malpighiales</taxon>
        <taxon>Salicaceae</taxon>
        <taxon>Saliceae</taxon>
        <taxon>Salix</taxon>
    </lineage>
</organism>
<dbReference type="AlphaFoldDB" id="A0A835JFP7"/>
<dbReference type="EMBL" id="JADGMS010000014">
    <property type="protein sequence ID" value="KAF9669373.1"/>
    <property type="molecule type" value="Genomic_DNA"/>
</dbReference>
<evidence type="ECO:0000313" key="18">
    <source>
        <dbReference type="EMBL" id="KAF9669373.1"/>
    </source>
</evidence>
<evidence type="ECO:0000256" key="11">
    <source>
        <dbReference type="ARBA" id="ARBA00023201"/>
    </source>
</evidence>
<feature type="transmembrane region" description="Helical" evidence="16">
    <location>
        <begin position="78"/>
        <end position="104"/>
    </location>
</feature>
<feature type="transmembrane region" description="Helical" evidence="16">
    <location>
        <begin position="239"/>
        <end position="264"/>
    </location>
</feature>
<feature type="transmembrane region" description="Helical" evidence="16">
    <location>
        <begin position="363"/>
        <end position="384"/>
    </location>
</feature>
<keyword evidence="9" id="KW-0406">Ion transport</keyword>
<evidence type="ECO:0000256" key="1">
    <source>
        <dbReference type="ARBA" id="ARBA00004141"/>
    </source>
</evidence>
<keyword evidence="2" id="KW-0813">Transport</keyword>
<feature type="region of interest" description="Disordered" evidence="15">
    <location>
        <begin position="849"/>
        <end position="963"/>
    </location>
</feature>
<feature type="transmembrane region" description="Helical" evidence="16">
    <location>
        <begin position="16"/>
        <end position="36"/>
    </location>
</feature>
<keyword evidence="6 16" id="KW-1133">Transmembrane helix</keyword>
<dbReference type="InterPro" id="IPR011684">
    <property type="entry name" value="NAB"/>
</dbReference>
<evidence type="ECO:0000256" key="9">
    <source>
        <dbReference type="ARBA" id="ARBA00023065"/>
    </source>
</evidence>
<dbReference type="OrthoDB" id="2019833at2759"/>
<protein>
    <recommendedName>
        <fullName evidence="17">NAB domain-containing protein</fullName>
    </recommendedName>
</protein>
<comment type="catalytic activity">
    <reaction evidence="13">
        <text>K(+)(in) + H(+)(out) = K(+)(out) + H(+)(in)</text>
        <dbReference type="Rhea" id="RHEA:29467"/>
        <dbReference type="ChEBI" id="CHEBI:15378"/>
        <dbReference type="ChEBI" id="CHEBI:29103"/>
    </reaction>
</comment>
<dbReference type="GO" id="GO:0098719">
    <property type="term" value="P:sodium ion import across plasma membrane"/>
    <property type="evidence" value="ECO:0007669"/>
    <property type="project" value="TreeGrafter"/>
</dbReference>
<dbReference type="InterPro" id="IPR018422">
    <property type="entry name" value="Cation/H_exchanger_CPA1"/>
</dbReference>
<keyword evidence="3" id="KW-0633">Potassium transport</keyword>
<feature type="compositionally biased region" description="Basic and acidic residues" evidence="15">
    <location>
        <begin position="945"/>
        <end position="955"/>
    </location>
</feature>
<dbReference type="PANTHER" id="PTHR10110:SF190">
    <property type="entry name" value="SODIUM_HYDROGEN EXCHANGER"/>
    <property type="match status" value="1"/>
</dbReference>
<dbReference type="Pfam" id="PF07765">
    <property type="entry name" value="KIP1"/>
    <property type="match status" value="1"/>
</dbReference>
<feature type="transmembrane region" description="Helical" evidence="16">
    <location>
        <begin position="396"/>
        <end position="425"/>
    </location>
</feature>
<proteinExistence type="predicted"/>
<feature type="transmembrane region" description="Helical" evidence="16">
    <location>
        <begin position="284"/>
        <end position="301"/>
    </location>
</feature>
<dbReference type="GO" id="GO:0005886">
    <property type="term" value="C:plasma membrane"/>
    <property type="evidence" value="ECO:0007669"/>
    <property type="project" value="TreeGrafter"/>
</dbReference>
<evidence type="ECO:0000256" key="15">
    <source>
        <dbReference type="SAM" id="MobiDB-lite"/>
    </source>
</evidence>
<evidence type="ECO:0000256" key="2">
    <source>
        <dbReference type="ARBA" id="ARBA00022448"/>
    </source>
</evidence>
<sequence length="963" mass="107698">MNFGLSMVSEPDQAPIHAITLFVALLCACILIGHLLEKHRWINESTTALAIGLCTGTLILLTTKGRSSRVLLFDEQFFFIYLLPPIIFNAGYSAVIQEIGYWFFGHGGLSRVIPRSSFAVWVYCYPYLKGLGAIFSATDSVCTLQVLDQEETPFLYSLVFGEGVVNDATSVVLFNAILRFDLSHITSGSAIHLLGNFLYLFGASTALGIAVGLISAYIIKKLYFGRHSTDREVALMILMAYLSYIMAELFNLSGILTVFFCGILMSHYTWHNVSESSRVTTKHAFATMSFISEIFIFLYVGMDALDIEKWKIVSKSPGKSIGVSSILLGLVLVGRAASIFPLSFISNLTKKSQSDKIGFRQQIVIWWAGLMRGAVSMALAYTQFTRSGHTQLQANAIMITSTITVVLFSTVVFGLLTKPLISFLLPRKHSLSKMPSDLTNLKPLNLPLLANGQDSERDMNGDHIPRPVKKVEMMMNKETSHWWWFDIPHTSSGSPWLQSTLADLLSAFAELDKKTELMLKLIEADADSFAQRAEMYYKKRPELISMVEDFYRTHRSLAERYDQLKSDSGNRLLATLGSPFSTKHRPEKLMSMEINPTSDSHSETYDTEDSAVSEVDDPEQDHIQAVEELEGIETREGKEETLVDDGLKHVEVCTRYNAEVTKLKEEIERLEEEKSIYRDSLLPKDAEGREQKKEIQVNEGIREAEISRGVHNAEMMKLREEIERLRRDETISKYHPLQKTEERREEKKETQADEGIKEVEFSSVFYDVEVVRIREEIEVLGGKIRIYKEHLLQKDEEKREVIRQLSLAVEVLKIENVTLRKCVANQNRSHFTVEKLKDVLFRGKLFNRSSKSQSPDEVRESEEEAGKDPDGEMGNLSGPGASMSPGFGGLGLEGMVGRDDSVGEGASTPGEGNKGWISGDKAGGEDKGASGKNAGTKANVQDLTGSHERKIEGRRTGQVAGAE</sequence>